<gene>
    <name evidence="4" type="ORF">AL536_12550</name>
    <name evidence="5" type="ORF">NCTC11327_01249</name>
</gene>
<reference evidence="6" key="1">
    <citation type="submission" date="2015-12" db="EMBL/GenBank/DDBJ databases">
        <title>FDA dAtabase for Regulatory Grade micrObial Sequences (FDA-ARGOS): Supporting development and validation of Infectious Disease Dx tests.</title>
        <authorList>
            <person name="Hoffmann M."/>
            <person name="Allard M."/>
            <person name="Evans P."/>
            <person name="Brown E."/>
            <person name="Tallon L.J."/>
            <person name="Sadzewicz L."/>
            <person name="Sengamalay N."/>
            <person name="Ott S."/>
            <person name="Godinez A."/>
            <person name="Nagaraj S."/>
            <person name="Vyas G."/>
            <person name="Aluvathingal J."/>
            <person name="Nadendla S."/>
            <person name="Geyer C."/>
            <person name="Sichtig H."/>
        </authorList>
    </citation>
    <scope>NUCLEOTIDE SEQUENCE [LARGE SCALE GENOMIC DNA]</scope>
    <source>
        <strain evidence="6">ATCC 33809</strain>
    </source>
</reference>
<feature type="transmembrane region" description="Helical" evidence="2">
    <location>
        <begin position="69"/>
        <end position="88"/>
    </location>
</feature>
<dbReference type="PROSITE" id="PS50234">
    <property type="entry name" value="VWFA"/>
    <property type="match status" value="1"/>
</dbReference>
<dbReference type="GeneID" id="29387422"/>
<reference evidence="4" key="2">
    <citation type="submission" date="2018-01" db="EMBL/GenBank/DDBJ databases">
        <title>FDA dAtabase for Regulatory Grade micrObial Sequences (FDA-ARGOS): Supporting development and validation of Infectious Disease Dx tests.</title>
        <authorList>
            <person name="Hoffmann M."/>
            <person name="Allard M."/>
            <person name="Evans P."/>
            <person name="Brown E."/>
            <person name="Tallon L."/>
            <person name="Sadzewicz L."/>
            <person name="Sengamalay N."/>
            <person name="Ott S."/>
            <person name="Godinez A."/>
            <person name="Nagaraj S."/>
            <person name="Vyas G."/>
            <person name="Aluvathingal J."/>
            <person name="Nadendla S."/>
            <person name="Geyer C."/>
            <person name="Sichtig H."/>
        </authorList>
    </citation>
    <scope>NUCLEOTIDE SEQUENCE</scope>
    <source>
        <strain evidence="4">ATCC 33809</strain>
    </source>
</reference>
<feature type="region of interest" description="Disordered" evidence="1">
    <location>
        <begin position="475"/>
        <end position="508"/>
    </location>
</feature>
<feature type="domain" description="VWFA" evidence="3">
    <location>
        <begin position="101"/>
        <end position="279"/>
    </location>
</feature>
<dbReference type="InterPro" id="IPR050768">
    <property type="entry name" value="UPF0353/GerABKA_families"/>
</dbReference>
<dbReference type="Pfam" id="PF13519">
    <property type="entry name" value="VWA_2"/>
    <property type="match status" value="1"/>
</dbReference>
<accession>A0AAX2LMN0</accession>
<dbReference type="SUPFAM" id="SSF53300">
    <property type="entry name" value="vWA-like"/>
    <property type="match status" value="1"/>
</dbReference>
<dbReference type="RefSeq" id="WP_061056446.1">
    <property type="nucleotide sequence ID" value="NZ_CABLBX010000001.1"/>
</dbReference>
<organism evidence="5 7">
    <name type="scientific">Vibrio fluvialis</name>
    <dbReference type="NCBI Taxonomy" id="676"/>
    <lineage>
        <taxon>Bacteria</taxon>
        <taxon>Pseudomonadati</taxon>
        <taxon>Pseudomonadota</taxon>
        <taxon>Gammaproteobacteria</taxon>
        <taxon>Vibrionales</taxon>
        <taxon>Vibrionaceae</taxon>
        <taxon>Vibrio</taxon>
    </lineage>
</organism>
<dbReference type="Proteomes" id="UP000254626">
    <property type="component" value="Unassembled WGS sequence"/>
</dbReference>
<dbReference type="InterPro" id="IPR002035">
    <property type="entry name" value="VWF_A"/>
</dbReference>
<keyword evidence="2" id="KW-0812">Transmembrane</keyword>
<reference evidence="5 7" key="3">
    <citation type="submission" date="2018-06" db="EMBL/GenBank/DDBJ databases">
        <authorList>
            <consortium name="Pathogen Informatics"/>
            <person name="Doyle S."/>
        </authorList>
    </citation>
    <scope>NUCLEOTIDE SEQUENCE [LARGE SCALE GENOMIC DNA]</scope>
    <source>
        <strain evidence="5 7">NCTC11327</strain>
    </source>
</reference>
<proteinExistence type="predicted"/>
<dbReference type="PANTHER" id="PTHR22550:SF14">
    <property type="entry name" value="VWFA DOMAIN-CONTAINING PROTEIN"/>
    <property type="match status" value="1"/>
</dbReference>
<dbReference type="EMBL" id="UHIP01000001">
    <property type="protein sequence ID" value="SUP23383.1"/>
    <property type="molecule type" value="Genomic_DNA"/>
</dbReference>
<evidence type="ECO:0000256" key="1">
    <source>
        <dbReference type="SAM" id="MobiDB-lite"/>
    </source>
</evidence>
<dbReference type="AlphaFoldDB" id="A0AAX2LMN0"/>
<keyword evidence="2" id="KW-1133">Transmembrane helix</keyword>
<dbReference type="EMBL" id="CP014035">
    <property type="protein sequence ID" value="AMF94308.1"/>
    <property type="molecule type" value="Genomic_DNA"/>
</dbReference>
<protein>
    <submittedName>
        <fullName evidence="5">TPR domain-containing protein in aerotolerance operon</fullName>
    </submittedName>
    <submittedName>
        <fullName evidence="4">VWA domain-containing protein</fullName>
    </submittedName>
</protein>
<dbReference type="KEGG" id="vfl:AL536_12550"/>
<evidence type="ECO:0000313" key="5">
    <source>
        <dbReference type="EMBL" id="SUP23383.1"/>
    </source>
</evidence>
<feature type="transmembrane region" description="Helical" evidence="2">
    <location>
        <begin position="20"/>
        <end position="36"/>
    </location>
</feature>
<evidence type="ECO:0000256" key="2">
    <source>
        <dbReference type="SAM" id="Phobius"/>
    </source>
</evidence>
<dbReference type="InterPro" id="IPR036465">
    <property type="entry name" value="vWFA_dom_sf"/>
</dbReference>
<dbReference type="SMART" id="SM00327">
    <property type="entry name" value="VWA"/>
    <property type="match status" value="1"/>
</dbReference>
<sequence>MSNWSMAWQQLSQFHFLRPLWLLALVPLLVILYLRWKREESAQQLSFFPEHLRQALTLRQGGWSRQLPLKMLVVVVSIAVIICAGPTWQREASPFGEDSASLMVLLDSSESMLQKDVAPDRLTRGKQKISDLTQARHGGKTGLIVFAGSAHVAMPLTSDNQVLKPYLAAINPEVMPVEGKATQRALSLLKQQIPPYVGNTLLLVSDGVSDADIEVFTRYFSDNPYQLLILATGNPQVESKAPLDMNSLQRLAQSTGGDVITLTIDDSDIQTLESKIERFRMLSNESTMPWQDEGYWLILPLAAITLLWFRRGWLVKWGLMFALLTPNMAPTNAYAAMTATVANTEQQNEEVTLWDKSYQWWLNLWLTPNQQGEWWFNRGEFVKAAVAYQSPINKGIAYYYAGEFALAQAVFMQSDSNLGLYYAASALARQREYIAARQLLRSLSTKEDIATSLKADAAHNLAVIEGLIEEINQASASQANSVGDQETSIELPDDQPQTAEGADEQTTQDKMIRDKLSADQILGDPQLAQVWLKRVEASPQRFLQAKFQLQNLQRSETKEGANR</sequence>
<keyword evidence="2" id="KW-0472">Membrane</keyword>
<feature type="compositionally biased region" description="Polar residues" evidence="1">
    <location>
        <begin position="475"/>
        <end position="488"/>
    </location>
</feature>
<dbReference type="Gene3D" id="3.40.50.410">
    <property type="entry name" value="von Willebrand factor, type A domain"/>
    <property type="match status" value="1"/>
</dbReference>
<evidence type="ECO:0000313" key="4">
    <source>
        <dbReference type="EMBL" id="AMF94308.1"/>
    </source>
</evidence>
<dbReference type="Proteomes" id="UP000057088">
    <property type="component" value="Chromosome 2"/>
</dbReference>
<dbReference type="PANTHER" id="PTHR22550">
    <property type="entry name" value="SPORE GERMINATION PROTEIN"/>
    <property type="match status" value="1"/>
</dbReference>
<name>A0AAX2LMN0_VIBFL</name>
<evidence type="ECO:0000313" key="7">
    <source>
        <dbReference type="Proteomes" id="UP000254626"/>
    </source>
</evidence>
<evidence type="ECO:0000259" key="3">
    <source>
        <dbReference type="PROSITE" id="PS50234"/>
    </source>
</evidence>
<keyword evidence="6" id="KW-1185">Reference proteome</keyword>
<evidence type="ECO:0000313" key="6">
    <source>
        <dbReference type="Proteomes" id="UP000057088"/>
    </source>
</evidence>